<comment type="subcellular location">
    <subcellularLocation>
        <location evidence="1">Cell membrane</location>
        <topology evidence="1">Multi-pass membrane protein</topology>
    </subcellularLocation>
</comment>
<sequence>MGIRRWSGISVMAVIRVAVVLLLVAACLKIIQPFLGALIWSIIIAISAWPATTFLTERFGGRRKLAVGVIILTMLLALVAPITLMALSLADTLPQLTSMLHQLATSRLPAPPQWLAGIPLAGEPMVKFWISAQNDLPGLLEKVRPMLNQTVLWSLSNGARLGVSILEIVLAIIIAAAFLLNGEVAWLTAERTIVKLGGAPAEELPDVVARTIRSVMTGVVGTALVQTLLCVLGLVIAGVPGTLVLGFLCFMVAVAQLPTLVVWLPAAGWVFYTGETGYGIFLLAWGFLLVNTIDNFIKPILISHGANLPLALIFMGVIGGLIAWGVIGLFIGPTLLAVGYTLFQHWLAGRREEDRL</sequence>
<keyword evidence="6 8" id="KW-1133">Transmembrane helix</keyword>
<dbReference type="RefSeq" id="WP_189534965.1">
    <property type="nucleotide sequence ID" value="NZ_BMYX01000015.1"/>
</dbReference>
<evidence type="ECO:0000256" key="2">
    <source>
        <dbReference type="ARBA" id="ARBA00009773"/>
    </source>
</evidence>
<feature type="transmembrane region" description="Helical" evidence="8">
    <location>
        <begin position="269"/>
        <end position="290"/>
    </location>
</feature>
<keyword evidence="7 8" id="KW-0472">Membrane</keyword>
<dbReference type="EMBL" id="BMYX01000015">
    <property type="protein sequence ID" value="GGY20987.1"/>
    <property type="molecule type" value="Genomic_DNA"/>
</dbReference>
<evidence type="ECO:0000256" key="1">
    <source>
        <dbReference type="ARBA" id="ARBA00004651"/>
    </source>
</evidence>
<comment type="similarity">
    <text evidence="2">Belongs to the autoinducer-2 exporter (AI-2E) (TC 2.A.86) family.</text>
</comment>
<feature type="transmembrane region" description="Helical" evidence="8">
    <location>
        <begin position="161"/>
        <end position="181"/>
    </location>
</feature>
<reference evidence="9" key="1">
    <citation type="journal article" date="2014" name="Int. J. Syst. Evol. Microbiol.">
        <title>Complete genome sequence of Corynebacterium casei LMG S-19264T (=DSM 44701T), isolated from a smear-ripened cheese.</title>
        <authorList>
            <consortium name="US DOE Joint Genome Institute (JGI-PGF)"/>
            <person name="Walter F."/>
            <person name="Albersmeier A."/>
            <person name="Kalinowski J."/>
            <person name="Ruckert C."/>
        </authorList>
    </citation>
    <scope>NUCLEOTIDE SEQUENCE</scope>
    <source>
        <strain evidence="9">KCTC 32182</strain>
    </source>
</reference>
<keyword evidence="5 8" id="KW-0812">Transmembrane</keyword>
<evidence type="ECO:0000256" key="6">
    <source>
        <dbReference type="ARBA" id="ARBA00022989"/>
    </source>
</evidence>
<evidence type="ECO:0000313" key="10">
    <source>
        <dbReference type="Proteomes" id="UP000645257"/>
    </source>
</evidence>
<keyword evidence="10" id="KW-1185">Reference proteome</keyword>
<proteinExistence type="inferred from homology"/>
<evidence type="ECO:0000256" key="8">
    <source>
        <dbReference type="SAM" id="Phobius"/>
    </source>
</evidence>
<dbReference type="GO" id="GO:0005886">
    <property type="term" value="C:plasma membrane"/>
    <property type="evidence" value="ECO:0007669"/>
    <property type="project" value="UniProtKB-SubCell"/>
</dbReference>
<reference evidence="9" key="2">
    <citation type="submission" date="2020-09" db="EMBL/GenBank/DDBJ databases">
        <authorList>
            <person name="Sun Q."/>
            <person name="Kim S."/>
        </authorList>
    </citation>
    <scope>NUCLEOTIDE SEQUENCE</scope>
    <source>
        <strain evidence="9">KCTC 32182</strain>
    </source>
</reference>
<dbReference type="Proteomes" id="UP000645257">
    <property type="component" value="Unassembled WGS sequence"/>
</dbReference>
<evidence type="ECO:0000256" key="4">
    <source>
        <dbReference type="ARBA" id="ARBA00022475"/>
    </source>
</evidence>
<dbReference type="PROSITE" id="PS51257">
    <property type="entry name" value="PROKAR_LIPOPROTEIN"/>
    <property type="match status" value="1"/>
</dbReference>
<keyword evidence="4" id="KW-1003">Cell membrane</keyword>
<feature type="transmembrane region" description="Helical" evidence="8">
    <location>
        <begin position="37"/>
        <end position="55"/>
    </location>
</feature>
<dbReference type="PANTHER" id="PTHR21716">
    <property type="entry name" value="TRANSMEMBRANE PROTEIN"/>
    <property type="match status" value="1"/>
</dbReference>
<organism evidence="9 10">
    <name type="scientific">Paludibacterium paludis</name>
    <dbReference type="NCBI Taxonomy" id="1225769"/>
    <lineage>
        <taxon>Bacteria</taxon>
        <taxon>Pseudomonadati</taxon>
        <taxon>Pseudomonadota</taxon>
        <taxon>Betaproteobacteria</taxon>
        <taxon>Neisseriales</taxon>
        <taxon>Chromobacteriaceae</taxon>
        <taxon>Paludibacterium</taxon>
    </lineage>
</organism>
<protein>
    <submittedName>
        <fullName evidence="9">AI-2E family transporter</fullName>
    </submittedName>
</protein>
<comment type="caution">
    <text evidence="9">The sequence shown here is derived from an EMBL/GenBank/DDBJ whole genome shotgun (WGS) entry which is preliminary data.</text>
</comment>
<keyword evidence="3" id="KW-0813">Transport</keyword>
<feature type="transmembrane region" description="Helical" evidence="8">
    <location>
        <begin position="310"/>
        <end position="343"/>
    </location>
</feature>
<evidence type="ECO:0000256" key="3">
    <source>
        <dbReference type="ARBA" id="ARBA00022448"/>
    </source>
</evidence>
<dbReference type="AlphaFoldDB" id="A0A918P4B6"/>
<evidence type="ECO:0000256" key="7">
    <source>
        <dbReference type="ARBA" id="ARBA00023136"/>
    </source>
</evidence>
<accession>A0A918P4B6</accession>
<feature type="transmembrane region" description="Helical" evidence="8">
    <location>
        <begin position="243"/>
        <end position="264"/>
    </location>
</feature>
<feature type="transmembrane region" description="Helical" evidence="8">
    <location>
        <begin position="12"/>
        <end position="31"/>
    </location>
</feature>
<dbReference type="InterPro" id="IPR002549">
    <property type="entry name" value="AI-2E-like"/>
</dbReference>
<name>A0A918P4B6_9NEIS</name>
<evidence type="ECO:0000256" key="5">
    <source>
        <dbReference type="ARBA" id="ARBA00022692"/>
    </source>
</evidence>
<evidence type="ECO:0000313" key="9">
    <source>
        <dbReference type="EMBL" id="GGY20987.1"/>
    </source>
</evidence>
<feature type="transmembrane region" description="Helical" evidence="8">
    <location>
        <begin position="67"/>
        <end position="90"/>
    </location>
</feature>
<dbReference type="PANTHER" id="PTHR21716:SF67">
    <property type="entry name" value="TRANSPORT PROTEIN YDIK-RELATED"/>
    <property type="match status" value="1"/>
</dbReference>
<dbReference type="Pfam" id="PF01594">
    <property type="entry name" value="AI-2E_transport"/>
    <property type="match status" value="1"/>
</dbReference>
<gene>
    <name evidence="9" type="ORF">GCM10011289_25810</name>
</gene>